<evidence type="ECO:0000256" key="1">
    <source>
        <dbReference type="SAM" id="MobiDB-lite"/>
    </source>
</evidence>
<dbReference type="SMART" id="SM01375">
    <property type="entry name" value="Dynein_light"/>
    <property type="match status" value="1"/>
</dbReference>
<dbReference type="InterPro" id="IPR001372">
    <property type="entry name" value="Dynein_light_chain_typ-1/2"/>
</dbReference>
<proteinExistence type="predicted"/>
<dbReference type="Pfam" id="PF01221">
    <property type="entry name" value="Dynein_light"/>
    <property type="match status" value="1"/>
</dbReference>
<protein>
    <recommendedName>
        <fullName evidence="4">Dynein light chain</fullName>
    </recommendedName>
</protein>
<dbReference type="EMBL" id="CAKMRJ010001112">
    <property type="protein sequence ID" value="CAH1422538.1"/>
    <property type="molecule type" value="Genomic_DNA"/>
</dbReference>
<dbReference type="GO" id="GO:0045505">
    <property type="term" value="F:dynein intermediate chain binding"/>
    <property type="evidence" value="ECO:0007669"/>
    <property type="project" value="TreeGrafter"/>
</dbReference>
<dbReference type="GO" id="GO:0005868">
    <property type="term" value="C:cytoplasmic dynein complex"/>
    <property type="evidence" value="ECO:0007669"/>
    <property type="project" value="TreeGrafter"/>
</dbReference>
<dbReference type="AlphaFoldDB" id="A0AAU9MD31"/>
<evidence type="ECO:0000313" key="3">
    <source>
        <dbReference type="Proteomes" id="UP001157418"/>
    </source>
</evidence>
<dbReference type="InterPro" id="IPR037177">
    <property type="entry name" value="DLC_sf"/>
</dbReference>
<dbReference type="Gene3D" id="3.30.740.10">
    <property type="entry name" value="Protein Inhibitor Of Neuronal Nitric Oxide Synthase"/>
    <property type="match status" value="1"/>
</dbReference>
<dbReference type="PANTHER" id="PTHR11886:SF80">
    <property type="entry name" value="OS01G0555600 PROTEIN"/>
    <property type="match status" value="1"/>
</dbReference>
<sequence length="262" mass="29500">MSYNATHRRNLSVPTPQTAIDPTTANHHPPPSTTIQDISTHFSRLYLNHKARSFSKPSIHPQAEFTVSHRLGLAAASLTKSQSQRTRGNPHFINEEHQEESIKKAIVISNNEPRKNVNLLPGNQEKMRKLQQGYGIKMQSLPLFGFDRGKRRSFGCSSKGELADFLIFNGVKVVSADMPPFMQIHAVDITRKTYDSLEKFAAKTLASTLKKEFDEIYGPAWHCIVGLNFGSFVTHSVGGFLYFSIDQKLYVLLFKTSVQRAH</sequence>
<dbReference type="SUPFAM" id="SSF54648">
    <property type="entry name" value="DLC"/>
    <property type="match status" value="1"/>
</dbReference>
<dbReference type="PANTHER" id="PTHR11886">
    <property type="entry name" value="DYNEIN LIGHT CHAIN"/>
    <property type="match status" value="1"/>
</dbReference>
<reference evidence="2 3" key="1">
    <citation type="submission" date="2022-01" db="EMBL/GenBank/DDBJ databases">
        <authorList>
            <person name="Xiong W."/>
            <person name="Schranz E."/>
        </authorList>
    </citation>
    <scope>NUCLEOTIDE SEQUENCE [LARGE SCALE GENOMIC DNA]</scope>
</reference>
<feature type="compositionally biased region" description="Polar residues" evidence="1">
    <location>
        <begin position="12"/>
        <end position="26"/>
    </location>
</feature>
<comment type="caution">
    <text evidence="2">The sequence shown here is derived from an EMBL/GenBank/DDBJ whole genome shotgun (WGS) entry which is preliminary data.</text>
</comment>
<name>A0AAU9MD31_9ASTR</name>
<organism evidence="2 3">
    <name type="scientific">Lactuca virosa</name>
    <dbReference type="NCBI Taxonomy" id="75947"/>
    <lineage>
        <taxon>Eukaryota</taxon>
        <taxon>Viridiplantae</taxon>
        <taxon>Streptophyta</taxon>
        <taxon>Embryophyta</taxon>
        <taxon>Tracheophyta</taxon>
        <taxon>Spermatophyta</taxon>
        <taxon>Magnoliopsida</taxon>
        <taxon>eudicotyledons</taxon>
        <taxon>Gunneridae</taxon>
        <taxon>Pentapetalae</taxon>
        <taxon>asterids</taxon>
        <taxon>campanulids</taxon>
        <taxon>Asterales</taxon>
        <taxon>Asteraceae</taxon>
        <taxon>Cichorioideae</taxon>
        <taxon>Cichorieae</taxon>
        <taxon>Lactucinae</taxon>
        <taxon>Lactuca</taxon>
    </lineage>
</organism>
<accession>A0AAU9MD31</accession>
<feature type="compositionally biased region" description="Basic residues" evidence="1">
    <location>
        <begin position="1"/>
        <end position="10"/>
    </location>
</feature>
<evidence type="ECO:0000313" key="2">
    <source>
        <dbReference type="EMBL" id="CAH1422538.1"/>
    </source>
</evidence>
<feature type="region of interest" description="Disordered" evidence="1">
    <location>
        <begin position="1"/>
        <end position="32"/>
    </location>
</feature>
<dbReference type="GO" id="GO:0007017">
    <property type="term" value="P:microtubule-based process"/>
    <property type="evidence" value="ECO:0007669"/>
    <property type="project" value="InterPro"/>
</dbReference>
<gene>
    <name evidence="2" type="ORF">LVIROSA_LOCUS9864</name>
</gene>
<dbReference type="FunFam" id="3.30.740.10:FF:000003">
    <property type="entry name" value="Dynein light chain"/>
    <property type="match status" value="1"/>
</dbReference>
<evidence type="ECO:0008006" key="4">
    <source>
        <dbReference type="Google" id="ProtNLM"/>
    </source>
</evidence>
<dbReference type="Proteomes" id="UP001157418">
    <property type="component" value="Unassembled WGS sequence"/>
</dbReference>
<keyword evidence="3" id="KW-1185">Reference proteome</keyword>